<reference evidence="7" key="1">
    <citation type="journal article" date="2021" name="Open Biol.">
        <title>Shared evolutionary footprints suggest mitochondrial oxidative damage underlies multiple complex I losses in fungi.</title>
        <authorList>
            <person name="Schikora-Tamarit M.A."/>
            <person name="Marcet-Houben M."/>
            <person name="Nosek J."/>
            <person name="Gabaldon T."/>
        </authorList>
    </citation>
    <scope>NUCLEOTIDE SEQUENCE</scope>
    <source>
        <strain evidence="7">NCAIM Y.01608</strain>
    </source>
</reference>
<evidence type="ECO:0000256" key="2">
    <source>
        <dbReference type="ARBA" id="ARBA00022771"/>
    </source>
</evidence>
<dbReference type="GO" id="GO:0006357">
    <property type="term" value="P:regulation of transcription by RNA polymerase II"/>
    <property type="evidence" value="ECO:0007669"/>
    <property type="project" value="TreeGrafter"/>
</dbReference>
<evidence type="ECO:0000256" key="4">
    <source>
        <dbReference type="PROSITE-ProRule" id="PRU00146"/>
    </source>
</evidence>
<dbReference type="CDD" id="cd15534">
    <property type="entry name" value="PHD2_PHF12_Rco1"/>
    <property type="match status" value="1"/>
</dbReference>
<evidence type="ECO:0000259" key="6">
    <source>
        <dbReference type="PROSITE" id="PS50016"/>
    </source>
</evidence>
<dbReference type="Pfam" id="PF00628">
    <property type="entry name" value="PHD"/>
    <property type="match status" value="2"/>
</dbReference>
<dbReference type="EMBL" id="JAEUBD010001540">
    <property type="protein sequence ID" value="KAH3659256.1"/>
    <property type="molecule type" value="Genomic_DNA"/>
</dbReference>
<accession>A0A9P8SZ81</accession>
<feature type="region of interest" description="Disordered" evidence="5">
    <location>
        <begin position="48"/>
        <end position="229"/>
    </location>
</feature>
<feature type="domain" description="PHD-type" evidence="6">
    <location>
        <begin position="246"/>
        <end position="294"/>
    </location>
</feature>
<dbReference type="InterPro" id="IPR013083">
    <property type="entry name" value="Znf_RING/FYVE/PHD"/>
</dbReference>
<dbReference type="InterPro" id="IPR019787">
    <property type="entry name" value="Znf_PHD-finger"/>
</dbReference>
<feature type="compositionally biased region" description="Polar residues" evidence="5">
    <location>
        <begin position="89"/>
        <end position="99"/>
    </location>
</feature>
<sequence>MSFDASTGAAWNLLVVNTAAAEAGTDEARIDRSSALLFFTPVASAPTLTPSEAVKTGPAATPAPNASPYTEKQLQDEASRSGLDWATDETPTTASSVTGQPLEEPPSVKVRKEAFGGRRRGKGKGPKRSSTPDSLDQEDEEAFEAEERKYRAGLSTRRSDELTQLSTERDATHRTLRPVAKRPQEPVETNGQSRPRSRKRGRRTEGNAEVLSRRVKQTPRKKTNGQLVATTESVASPDEDPTVHNQDFCAACGLPGLFICCEGCPRSFHFQCLNPPASEDDLPDHWYCNECVASRQKPKKSHIGIFSVLLDELNTHNPLAFRLPREVAEAFEGVSMSKDGDFEDDNMKPPKTYSQLLAEAQDPLTNVYDKEGNPLFCYKCEKSGLNGRLLTRCDYCSLAWHLDCLDPPLTSAKMLGSKWMCPNHVETVNKSRRKLRHQPKVAVAMTRDFKAPRDANIDIINVEDYSVDELELEQTFPPDPVFQFRSTDNGTAYKLSRDLVRISKAEESENVTYQVKEEAIILDFIKGTKHKQQDEQRVRDLENLRLYERAAPQLRDYLLGVAKLSERSIITNRQKKLNLDELLKQIDDEYRLEHSELSKQELHELLIVKKLMELKGHDKLMEFLRSAESPIDSNRSPGKLSLPGHVAKLQFLCLARALIVYCVRSETRYMLLERSGVSLSLFSSLIPASRRKRDWYFLGVGYVPVFGDTISPPLPMIDVSSLSTGSATCAAFSAVSTAISQFTNTRTAKIFDRQFLLVSSSSRSIHPFTSSSSSSSSPIVLFLSRICDASNELISLVLSSRRARSVKKSSATVARHALKLSLDVSNGQISSTSAATAALRAAVRVLADPQNLAHVALIVENHRRTVYQQLDGEQHVMRSHAGLSFDLNVFQLVQLAKKLFHAVRDGLVICLDVAAQHDEFETVDAPGVVQLEWKQQLEKRVVDLCIDGLVVDVHQFEHVVWDPA</sequence>
<evidence type="ECO:0000313" key="8">
    <source>
        <dbReference type="Proteomes" id="UP000788993"/>
    </source>
</evidence>
<dbReference type="InterPro" id="IPR001965">
    <property type="entry name" value="Znf_PHD"/>
</dbReference>
<keyword evidence="3" id="KW-0862">Zinc</keyword>
<comment type="caution">
    <text evidence="7">The sequence shown here is derived from an EMBL/GenBank/DDBJ whole genome shotgun (WGS) entry which is preliminary data.</text>
</comment>
<dbReference type="InterPro" id="IPR019786">
    <property type="entry name" value="Zinc_finger_PHD-type_CS"/>
</dbReference>
<dbReference type="InterPro" id="IPR052819">
    <property type="entry name" value="Chromatin_regulatory_protein"/>
</dbReference>
<feature type="compositionally biased region" description="Basic and acidic residues" evidence="5">
    <location>
        <begin position="157"/>
        <end position="173"/>
    </location>
</feature>
<feature type="compositionally biased region" description="Acidic residues" evidence="5">
    <location>
        <begin position="135"/>
        <end position="144"/>
    </location>
</feature>
<reference evidence="7" key="2">
    <citation type="submission" date="2021-01" db="EMBL/GenBank/DDBJ databases">
        <authorList>
            <person name="Schikora-Tamarit M.A."/>
        </authorList>
    </citation>
    <scope>NUCLEOTIDE SEQUENCE</scope>
    <source>
        <strain evidence="7">NCAIM Y.01608</strain>
    </source>
</reference>
<dbReference type="PANTHER" id="PTHR47636">
    <property type="entry name" value="TRANSCRIPTIONAL REGULATORY PROTEIN RCO1"/>
    <property type="match status" value="1"/>
</dbReference>
<evidence type="ECO:0000313" key="7">
    <source>
        <dbReference type="EMBL" id="KAH3659256.1"/>
    </source>
</evidence>
<dbReference type="Proteomes" id="UP000788993">
    <property type="component" value="Unassembled WGS sequence"/>
</dbReference>
<dbReference type="PROSITE" id="PS01359">
    <property type="entry name" value="ZF_PHD_1"/>
    <property type="match status" value="1"/>
</dbReference>
<dbReference type="SMART" id="SM00249">
    <property type="entry name" value="PHD"/>
    <property type="match status" value="2"/>
</dbReference>
<keyword evidence="8" id="KW-1185">Reference proteome</keyword>
<gene>
    <name evidence="7" type="ORF">OGATHE_006140</name>
</gene>
<organism evidence="7 8">
    <name type="scientific">Ogataea polymorpha</name>
    <dbReference type="NCBI Taxonomy" id="460523"/>
    <lineage>
        <taxon>Eukaryota</taxon>
        <taxon>Fungi</taxon>
        <taxon>Dikarya</taxon>
        <taxon>Ascomycota</taxon>
        <taxon>Saccharomycotina</taxon>
        <taxon>Pichiomycetes</taxon>
        <taxon>Pichiales</taxon>
        <taxon>Pichiaceae</taxon>
        <taxon>Ogataea</taxon>
    </lineage>
</organism>
<dbReference type="CDD" id="cd15535">
    <property type="entry name" value="PHD1_Rco1"/>
    <property type="match status" value="1"/>
</dbReference>
<proteinExistence type="predicted"/>
<protein>
    <recommendedName>
        <fullName evidence="6">PHD-type domain-containing protein</fullName>
    </recommendedName>
</protein>
<dbReference type="PROSITE" id="PS50016">
    <property type="entry name" value="ZF_PHD_2"/>
    <property type="match status" value="1"/>
</dbReference>
<dbReference type="GO" id="GO:0008270">
    <property type="term" value="F:zinc ion binding"/>
    <property type="evidence" value="ECO:0007669"/>
    <property type="project" value="UniProtKB-KW"/>
</dbReference>
<keyword evidence="2 4" id="KW-0863">Zinc-finger</keyword>
<dbReference type="AlphaFoldDB" id="A0A9P8SZ81"/>
<feature type="compositionally biased region" description="Basic residues" evidence="5">
    <location>
        <begin position="117"/>
        <end position="127"/>
    </location>
</feature>
<dbReference type="Gene3D" id="3.30.40.10">
    <property type="entry name" value="Zinc/RING finger domain, C3HC4 (zinc finger)"/>
    <property type="match status" value="2"/>
</dbReference>
<dbReference type="SUPFAM" id="SSF57903">
    <property type="entry name" value="FYVE/PHD zinc finger"/>
    <property type="match status" value="2"/>
</dbReference>
<dbReference type="GO" id="GO:0032221">
    <property type="term" value="C:Rpd3S complex"/>
    <property type="evidence" value="ECO:0007669"/>
    <property type="project" value="TreeGrafter"/>
</dbReference>
<feature type="compositionally biased region" description="Basic residues" evidence="5">
    <location>
        <begin position="213"/>
        <end position="223"/>
    </location>
</feature>
<keyword evidence="1" id="KW-0479">Metal-binding</keyword>
<evidence type="ECO:0000256" key="5">
    <source>
        <dbReference type="SAM" id="MobiDB-lite"/>
    </source>
</evidence>
<evidence type="ECO:0000256" key="1">
    <source>
        <dbReference type="ARBA" id="ARBA00022723"/>
    </source>
</evidence>
<dbReference type="InterPro" id="IPR011011">
    <property type="entry name" value="Znf_FYVE_PHD"/>
</dbReference>
<evidence type="ECO:0000256" key="3">
    <source>
        <dbReference type="ARBA" id="ARBA00022833"/>
    </source>
</evidence>
<dbReference type="PANTHER" id="PTHR47636:SF1">
    <property type="entry name" value="TRANSCRIPTIONAL REGULATORY PROTEIN RCO1"/>
    <property type="match status" value="1"/>
</dbReference>
<name>A0A9P8SZ81_9ASCO</name>